<dbReference type="PROSITE" id="PS00141">
    <property type="entry name" value="ASP_PROTEASE"/>
    <property type="match status" value="1"/>
</dbReference>
<evidence type="ECO:0000256" key="15">
    <source>
        <dbReference type="ARBA" id="ARBA00023180"/>
    </source>
</evidence>
<feature type="transmembrane region" description="Helical" evidence="21">
    <location>
        <begin position="946"/>
        <end position="969"/>
    </location>
</feature>
<dbReference type="GeneID" id="89941283"/>
<dbReference type="GO" id="GO:0005783">
    <property type="term" value="C:endoplasmic reticulum"/>
    <property type="evidence" value="ECO:0007669"/>
    <property type="project" value="TreeGrafter"/>
</dbReference>
<dbReference type="InterPro" id="IPR034164">
    <property type="entry name" value="Pepsin-like_dom"/>
</dbReference>
<keyword evidence="7 19" id="KW-0645">Protease</keyword>
<keyword evidence="25" id="KW-1185">Reference proteome</keyword>
<feature type="compositionally biased region" description="Polar residues" evidence="20">
    <location>
        <begin position="660"/>
        <end position="670"/>
    </location>
</feature>
<reference evidence="24" key="1">
    <citation type="journal article" date="2023" name="Mol. Phylogenet. Evol.">
        <title>Genome-scale phylogeny and comparative genomics of the fungal order Sordariales.</title>
        <authorList>
            <person name="Hensen N."/>
            <person name="Bonometti L."/>
            <person name="Westerberg I."/>
            <person name="Brannstrom I.O."/>
            <person name="Guillou S."/>
            <person name="Cros-Aarteil S."/>
            <person name="Calhoun S."/>
            <person name="Haridas S."/>
            <person name="Kuo A."/>
            <person name="Mondo S."/>
            <person name="Pangilinan J."/>
            <person name="Riley R."/>
            <person name="LaButti K."/>
            <person name="Andreopoulos B."/>
            <person name="Lipzen A."/>
            <person name="Chen C."/>
            <person name="Yan M."/>
            <person name="Daum C."/>
            <person name="Ng V."/>
            <person name="Clum A."/>
            <person name="Steindorff A."/>
            <person name="Ohm R.A."/>
            <person name="Martin F."/>
            <person name="Silar P."/>
            <person name="Natvig D.O."/>
            <person name="Lalanne C."/>
            <person name="Gautier V."/>
            <person name="Ament-Velasquez S.L."/>
            <person name="Kruys A."/>
            <person name="Hutchinson M.I."/>
            <person name="Powell A.J."/>
            <person name="Barry K."/>
            <person name="Miller A.N."/>
            <person name="Grigoriev I.V."/>
            <person name="Debuchy R."/>
            <person name="Gladieux P."/>
            <person name="Hiltunen Thoren M."/>
            <person name="Johannesson H."/>
        </authorList>
    </citation>
    <scope>NUCLEOTIDE SEQUENCE</scope>
    <source>
        <strain evidence="24">CBS 508.74</strain>
    </source>
</reference>
<dbReference type="InterPro" id="IPR001461">
    <property type="entry name" value="Aspartic_peptidase_A1"/>
</dbReference>
<keyword evidence="5" id="KW-0813">Transport</keyword>
<dbReference type="Gene3D" id="2.40.70.10">
    <property type="entry name" value="Acid Proteases"/>
    <property type="match status" value="2"/>
</dbReference>
<keyword evidence="9 22" id="KW-0732">Signal</keyword>
<keyword evidence="11 19" id="KW-0378">Hydrolase</keyword>
<evidence type="ECO:0000256" key="14">
    <source>
        <dbReference type="ARBA" id="ARBA00023136"/>
    </source>
</evidence>
<evidence type="ECO:0000256" key="10">
    <source>
        <dbReference type="ARBA" id="ARBA00022750"/>
    </source>
</evidence>
<dbReference type="InterPro" id="IPR013057">
    <property type="entry name" value="AA_transpt_TM"/>
</dbReference>
<evidence type="ECO:0000256" key="11">
    <source>
        <dbReference type="ARBA" id="ARBA00022801"/>
    </source>
</evidence>
<sequence length="1093" mass="116554">MLRGAALILQLTLWIVTVHAFFPFIPDDQCDPGEHCGPFSSDSKRSHDGSAQISEGVTLDLVSLPRSPGLGKRVNNYQVSEPIAPTAADSAGIYQYGPDYSYFIKVLIGSAQQPFYMLLDTGAANSWVMGSDCESDACKMHNVLDPASSKTWRSENKGFSISYGTGDVAGIVGQDTMSFAGFSVDLSLGLANYTHNDFRHFAFDGILGLAMSASVSGTFMQTLKQKKLLKSLVFSISLNRDSDGRNDGQITFGGIDRAKYTGEISYTDVPPPNKDAGEWVIPLGGLSVNGQSAAASNRLAYIDTGTSFVFAPPDDLAALFKLIPGSSSSESNGYVEYTVPCDTKHPITITFSNVAYEISPADWIVKTNDHCVSRLYGYEFKAGTWLLGDAFLKNVYSVFDAENMRIGFASKPASPTNSASSSAVASATAVPTVVTTDGSARPVMPGISGQETASNSAVAGTATATTSPAQVALGDQLKSSTYLSVLCVAAALAVMVCPELQPRMASAKPHGAAAAAETTANNRRASPSSTGRNDSANSGNSNDNNEDDRTGLLAAEPGSPEGHVTISSSAIVPAGDFKPSSLDKPRNPRTPRTPNRVRFDLRPTFVDDGDDNAAVTATKSNGTATSPDTPHHQYHQHSPQHDGYHPPRESFDLDEADPLSSPTSHQQQQRVPLLTGLEAPSVTLSNTLTSPNQTRSPSPTLEHAHEHAHGHGHGHHGGRARSSLLSAFSNMANSIIGAGIIGQPYAFRQAGLVSGTFLLVVLTLVVDWTIRLIVVNSKLSGASSFQGTVEKCFGRAGLVAISLAQWAFAFGGMVAFGVIVGDSVPSVLRAVWPGAGGWVGRNGVVVFLTVGVSWPLSLYRDIAKLAKASTLALVSMMVIVVTVLVQGILVPMEERGALKDWRLLVVNDGIFQAIGVISFAFVCHHNSLLIYGSLEKPTIDRFARVTHYSTAVSMLACLIMALSGFLTFGDKTQGNVLNNFPSDNTMVNIARLCFGLNMLTTLPLEAFVCREVMLNYFWPGEPFNMKLHLLLTTSLVFSAMVLSLLTCDLGTVFDLVGGTSAAAMAYILPPLCYIKLTTRSWRTLRIRMFTYGS</sequence>
<evidence type="ECO:0000256" key="21">
    <source>
        <dbReference type="SAM" id="Phobius"/>
    </source>
</evidence>
<dbReference type="GO" id="GO:0015179">
    <property type="term" value="F:L-amino acid transmembrane transporter activity"/>
    <property type="evidence" value="ECO:0007669"/>
    <property type="project" value="TreeGrafter"/>
</dbReference>
<keyword evidence="8 21" id="KW-0812">Transmembrane</keyword>
<evidence type="ECO:0000256" key="7">
    <source>
        <dbReference type="ARBA" id="ARBA00022670"/>
    </source>
</evidence>
<dbReference type="FunFam" id="2.40.70.10:FF:000085">
    <property type="entry name" value="Aspartic-type endopeptidase (CtsD), putative"/>
    <property type="match status" value="1"/>
</dbReference>
<keyword evidence="14 21" id="KW-0472">Membrane</keyword>
<evidence type="ECO:0000256" key="4">
    <source>
        <dbReference type="ARBA" id="ARBA00008066"/>
    </source>
</evidence>
<dbReference type="GO" id="GO:0006508">
    <property type="term" value="P:proteolysis"/>
    <property type="evidence" value="ECO:0007669"/>
    <property type="project" value="UniProtKB-KW"/>
</dbReference>
<feature type="transmembrane region" description="Helical" evidence="21">
    <location>
        <begin position="796"/>
        <end position="819"/>
    </location>
</feature>
<evidence type="ECO:0000259" key="23">
    <source>
        <dbReference type="PROSITE" id="PS51767"/>
    </source>
</evidence>
<feature type="transmembrane region" description="Helical" evidence="21">
    <location>
        <begin position="871"/>
        <end position="890"/>
    </location>
</feature>
<feature type="compositionally biased region" description="Basic and acidic residues" evidence="20">
    <location>
        <begin position="639"/>
        <end position="651"/>
    </location>
</feature>
<keyword evidence="6" id="KW-1003">Cell membrane</keyword>
<reference evidence="24" key="2">
    <citation type="submission" date="2023-05" db="EMBL/GenBank/DDBJ databases">
        <authorList>
            <consortium name="Lawrence Berkeley National Laboratory"/>
            <person name="Steindorff A."/>
            <person name="Hensen N."/>
            <person name="Bonometti L."/>
            <person name="Westerberg I."/>
            <person name="Brannstrom I.O."/>
            <person name="Guillou S."/>
            <person name="Cros-Aarteil S."/>
            <person name="Calhoun S."/>
            <person name="Haridas S."/>
            <person name="Kuo A."/>
            <person name="Mondo S."/>
            <person name="Pangilinan J."/>
            <person name="Riley R."/>
            <person name="Labutti K."/>
            <person name="Andreopoulos B."/>
            <person name="Lipzen A."/>
            <person name="Chen C."/>
            <person name="Yanf M."/>
            <person name="Daum C."/>
            <person name="Ng V."/>
            <person name="Clum A."/>
            <person name="Ohm R."/>
            <person name="Martin F."/>
            <person name="Silar P."/>
            <person name="Natvig D."/>
            <person name="Lalanne C."/>
            <person name="Gautier V."/>
            <person name="Ament-Velasquez S.L."/>
            <person name="Kruys A."/>
            <person name="Hutchinson M.I."/>
            <person name="Powell A.J."/>
            <person name="Barry K."/>
            <person name="Miller A.N."/>
            <person name="Grigoriev I.V."/>
            <person name="Debuchy R."/>
            <person name="Gladieux P."/>
            <person name="Thoren M.H."/>
            <person name="Johannesson H."/>
        </authorList>
    </citation>
    <scope>NUCLEOTIDE SEQUENCE</scope>
    <source>
        <strain evidence="24">CBS 508.74</strain>
    </source>
</reference>
<evidence type="ECO:0000256" key="18">
    <source>
        <dbReference type="PIRSR" id="PIRSR601461-2"/>
    </source>
</evidence>
<evidence type="ECO:0000256" key="16">
    <source>
        <dbReference type="ARBA" id="ARBA00023288"/>
    </source>
</evidence>
<feature type="transmembrane region" description="Helical" evidence="21">
    <location>
        <begin position="1059"/>
        <end position="1078"/>
    </location>
</feature>
<feature type="transmembrane region" description="Helical" evidence="21">
    <location>
        <begin position="839"/>
        <end position="859"/>
    </location>
</feature>
<comment type="subcellular location">
    <subcellularLocation>
        <location evidence="2">Cell membrane</location>
    </subcellularLocation>
    <subcellularLocation>
        <location evidence="1">Membrane</location>
        <topology evidence="1">Multi-pass membrane protein</topology>
    </subcellularLocation>
</comment>
<evidence type="ECO:0000256" key="5">
    <source>
        <dbReference type="ARBA" id="ARBA00022448"/>
    </source>
</evidence>
<evidence type="ECO:0000256" key="8">
    <source>
        <dbReference type="ARBA" id="ARBA00022692"/>
    </source>
</evidence>
<dbReference type="SUPFAM" id="SSF50630">
    <property type="entry name" value="Acid proteases"/>
    <property type="match status" value="1"/>
</dbReference>
<dbReference type="PANTHER" id="PTHR22950">
    <property type="entry name" value="AMINO ACID TRANSPORTER"/>
    <property type="match status" value="1"/>
</dbReference>
<evidence type="ECO:0000313" key="24">
    <source>
        <dbReference type="EMBL" id="KAK4107155.1"/>
    </source>
</evidence>
<feature type="transmembrane region" description="Helical" evidence="21">
    <location>
        <begin position="910"/>
        <end position="934"/>
    </location>
</feature>
<dbReference type="RefSeq" id="XP_064664725.1">
    <property type="nucleotide sequence ID" value="XM_064817158.1"/>
</dbReference>
<dbReference type="PRINTS" id="PR00792">
    <property type="entry name" value="PEPSIN"/>
</dbReference>
<dbReference type="PANTHER" id="PTHR22950:SF458">
    <property type="entry name" value="SODIUM-COUPLED NEUTRAL AMINO ACID TRANSPORTER 11-RELATED"/>
    <property type="match status" value="1"/>
</dbReference>
<evidence type="ECO:0000256" key="12">
    <source>
        <dbReference type="ARBA" id="ARBA00022970"/>
    </source>
</evidence>
<comment type="similarity">
    <text evidence="3 19">Belongs to the peptidase A1 family.</text>
</comment>
<name>A0AAN6T6P2_9PEZI</name>
<evidence type="ECO:0000256" key="2">
    <source>
        <dbReference type="ARBA" id="ARBA00004236"/>
    </source>
</evidence>
<feature type="compositionally biased region" description="Low complexity" evidence="20">
    <location>
        <begin position="512"/>
        <end position="525"/>
    </location>
</feature>
<evidence type="ECO:0000256" key="20">
    <source>
        <dbReference type="SAM" id="MobiDB-lite"/>
    </source>
</evidence>
<feature type="transmembrane region" description="Helical" evidence="21">
    <location>
        <begin position="989"/>
        <end position="1008"/>
    </location>
</feature>
<feature type="chain" id="PRO_5042876428" evidence="22">
    <location>
        <begin position="21"/>
        <end position="1093"/>
    </location>
</feature>
<evidence type="ECO:0000256" key="19">
    <source>
        <dbReference type="RuleBase" id="RU000454"/>
    </source>
</evidence>
<dbReference type="PROSITE" id="PS51767">
    <property type="entry name" value="PEPTIDASE_A1"/>
    <property type="match status" value="1"/>
</dbReference>
<protein>
    <submittedName>
        <fullName evidence="24">Acid protease</fullName>
    </submittedName>
</protein>
<evidence type="ECO:0000256" key="1">
    <source>
        <dbReference type="ARBA" id="ARBA00004141"/>
    </source>
</evidence>
<dbReference type="EMBL" id="MU853380">
    <property type="protein sequence ID" value="KAK4107155.1"/>
    <property type="molecule type" value="Genomic_DNA"/>
</dbReference>
<feature type="compositionally biased region" description="Polar residues" evidence="20">
    <location>
        <begin position="682"/>
        <end position="699"/>
    </location>
</feature>
<feature type="domain" description="Peptidase A1" evidence="23">
    <location>
        <begin position="102"/>
        <end position="409"/>
    </location>
</feature>
<comment type="similarity">
    <text evidence="4">Belongs to the amino acid/polyamine transporter 2 family.</text>
</comment>
<feature type="compositionally biased region" description="Basic residues" evidence="20">
    <location>
        <begin position="710"/>
        <end position="719"/>
    </location>
</feature>
<feature type="active site" evidence="17">
    <location>
        <position position="120"/>
    </location>
</feature>
<dbReference type="InterPro" id="IPR021109">
    <property type="entry name" value="Peptidase_aspartic_dom_sf"/>
</dbReference>
<keyword evidence="12" id="KW-0029">Amino-acid transport</keyword>
<dbReference type="Pfam" id="PF00026">
    <property type="entry name" value="Asp"/>
    <property type="match status" value="1"/>
</dbReference>
<organism evidence="24 25">
    <name type="scientific">Canariomyces notabilis</name>
    <dbReference type="NCBI Taxonomy" id="2074819"/>
    <lineage>
        <taxon>Eukaryota</taxon>
        <taxon>Fungi</taxon>
        <taxon>Dikarya</taxon>
        <taxon>Ascomycota</taxon>
        <taxon>Pezizomycotina</taxon>
        <taxon>Sordariomycetes</taxon>
        <taxon>Sordariomycetidae</taxon>
        <taxon>Sordariales</taxon>
        <taxon>Chaetomiaceae</taxon>
        <taxon>Canariomyces</taxon>
    </lineage>
</organism>
<feature type="disulfide bond" evidence="18">
    <location>
        <begin position="133"/>
        <end position="138"/>
    </location>
</feature>
<evidence type="ECO:0000313" key="25">
    <source>
        <dbReference type="Proteomes" id="UP001302812"/>
    </source>
</evidence>
<feature type="compositionally biased region" description="Polar residues" evidence="20">
    <location>
        <begin position="615"/>
        <end position="628"/>
    </location>
</feature>
<gene>
    <name evidence="24" type="ORF">N656DRAFT_793369</name>
</gene>
<dbReference type="GO" id="GO:0005886">
    <property type="term" value="C:plasma membrane"/>
    <property type="evidence" value="ECO:0007669"/>
    <property type="project" value="UniProtKB-SubCell"/>
</dbReference>
<evidence type="ECO:0000256" key="6">
    <source>
        <dbReference type="ARBA" id="ARBA00022475"/>
    </source>
</evidence>
<keyword evidence="10 19" id="KW-0064">Aspartyl protease</keyword>
<dbReference type="InterPro" id="IPR001969">
    <property type="entry name" value="Aspartic_peptidase_AS"/>
</dbReference>
<keyword evidence="15" id="KW-0325">Glycoprotein</keyword>
<feature type="region of interest" description="Disordered" evidence="20">
    <location>
        <begin position="436"/>
        <end position="460"/>
    </location>
</feature>
<evidence type="ECO:0000256" key="3">
    <source>
        <dbReference type="ARBA" id="ARBA00007447"/>
    </source>
</evidence>
<dbReference type="AlphaFoldDB" id="A0AAN6T6P2"/>
<dbReference type="Proteomes" id="UP001302812">
    <property type="component" value="Unassembled WGS sequence"/>
</dbReference>
<proteinExistence type="inferred from homology"/>
<feature type="transmembrane region" description="Helical" evidence="21">
    <location>
        <begin position="1029"/>
        <end position="1053"/>
    </location>
</feature>
<evidence type="ECO:0000256" key="17">
    <source>
        <dbReference type="PIRSR" id="PIRSR601461-1"/>
    </source>
</evidence>
<evidence type="ECO:0000256" key="9">
    <source>
        <dbReference type="ARBA" id="ARBA00022729"/>
    </source>
</evidence>
<keyword evidence="13 21" id="KW-1133">Transmembrane helix</keyword>
<dbReference type="Pfam" id="PF01490">
    <property type="entry name" value="Aa_trans"/>
    <property type="match status" value="1"/>
</dbReference>
<feature type="transmembrane region" description="Helical" evidence="21">
    <location>
        <begin position="752"/>
        <end position="775"/>
    </location>
</feature>
<feature type="active site" evidence="17">
    <location>
        <position position="303"/>
    </location>
</feature>
<accession>A0AAN6T6P2</accession>
<dbReference type="GO" id="GO:0004190">
    <property type="term" value="F:aspartic-type endopeptidase activity"/>
    <property type="evidence" value="ECO:0007669"/>
    <property type="project" value="UniProtKB-KW"/>
</dbReference>
<feature type="region of interest" description="Disordered" evidence="20">
    <location>
        <begin position="511"/>
        <end position="720"/>
    </location>
</feature>
<dbReference type="CDD" id="cd05471">
    <property type="entry name" value="pepsin_like"/>
    <property type="match status" value="1"/>
</dbReference>
<feature type="signal peptide" evidence="22">
    <location>
        <begin position="1"/>
        <end position="20"/>
    </location>
</feature>
<evidence type="ECO:0000256" key="22">
    <source>
        <dbReference type="SAM" id="SignalP"/>
    </source>
</evidence>
<feature type="compositionally biased region" description="Low complexity" evidence="20">
    <location>
        <begin position="533"/>
        <end position="543"/>
    </location>
</feature>
<dbReference type="FunFam" id="2.40.70.10:FF:000060">
    <property type="entry name" value="Aspartic-type endopeptidase ctsD"/>
    <property type="match status" value="1"/>
</dbReference>
<dbReference type="InterPro" id="IPR033121">
    <property type="entry name" value="PEPTIDASE_A1"/>
</dbReference>
<evidence type="ECO:0000256" key="13">
    <source>
        <dbReference type="ARBA" id="ARBA00022989"/>
    </source>
</evidence>
<comment type="caution">
    <text evidence="24">The sequence shown here is derived from an EMBL/GenBank/DDBJ whole genome shotgun (WGS) entry which is preliminary data.</text>
</comment>
<keyword evidence="18" id="KW-1015">Disulfide bond</keyword>
<keyword evidence="16" id="KW-0449">Lipoprotein</keyword>